<evidence type="ECO:0000313" key="1">
    <source>
        <dbReference type="EMBL" id="CBH12386.1"/>
    </source>
</evidence>
<dbReference type="EMBL" id="FN554970">
    <property type="protein sequence ID" value="CBH12386.1"/>
    <property type="molecule type" value="Genomic_DNA"/>
</dbReference>
<dbReference type="PROSITE" id="PS51257">
    <property type="entry name" value="PROKAR_LIPOPROTEIN"/>
    <property type="match status" value="1"/>
</dbReference>
<dbReference type="Proteomes" id="UP000002316">
    <property type="component" value="Chromosome 7"/>
</dbReference>
<gene>
    <name evidence="1" type="ORF">TbgDal_VII3295</name>
</gene>
<organism evidence="1 2">
    <name type="scientific">Trypanosoma brucei gambiense (strain MHOM/CI/86/DAL972)</name>
    <dbReference type="NCBI Taxonomy" id="679716"/>
    <lineage>
        <taxon>Eukaryota</taxon>
        <taxon>Discoba</taxon>
        <taxon>Euglenozoa</taxon>
        <taxon>Kinetoplastea</taxon>
        <taxon>Metakinetoplastina</taxon>
        <taxon>Trypanosomatida</taxon>
        <taxon>Trypanosomatidae</taxon>
        <taxon>Trypanosoma</taxon>
    </lineage>
</organism>
<dbReference type="GeneID" id="23862514"/>
<accession>C9ZSK2</accession>
<evidence type="ECO:0000313" key="2">
    <source>
        <dbReference type="Proteomes" id="UP000002316"/>
    </source>
</evidence>
<dbReference type="KEGG" id="tbg:TbgDal_VII3295"/>
<name>C9ZSK2_TRYB9</name>
<proteinExistence type="predicted"/>
<sequence>MAAPTRSKGRDQKVYNKILLVNTCLLFACYKPVFTKEKKSLNLAILISLSTPLHFEETTNHYDFFIYIVDNCSLIQVLCMIYNFLRSLPHFTEGSHHEGEHVYAYRFTAALSNTFCVFVLAPKLFPYLYPSLLPQCHFKQQRLTKQEY</sequence>
<dbReference type="AlphaFoldDB" id="C9ZSK2"/>
<protein>
    <submittedName>
        <fullName evidence="1">Uncharacterized protein</fullName>
    </submittedName>
</protein>
<dbReference type="RefSeq" id="XP_011774667.1">
    <property type="nucleotide sequence ID" value="XM_011776365.1"/>
</dbReference>
<reference evidence="2" key="1">
    <citation type="journal article" date="2010" name="PLoS Negl. Trop. Dis.">
        <title>The genome sequence of Trypanosoma brucei gambiense, causative agent of chronic human african trypanosomiasis.</title>
        <authorList>
            <person name="Jackson A.P."/>
            <person name="Sanders M."/>
            <person name="Berry A."/>
            <person name="McQuillan J."/>
            <person name="Aslett M.A."/>
            <person name="Quail M.A."/>
            <person name="Chukualim B."/>
            <person name="Capewell P."/>
            <person name="MacLeod A."/>
            <person name="Melville S.E."/>
            <person name="Gibson W."/>
            <person name="Barry J.D."/>
            <person name="Berriman M."/>
            <person name="Hertz-Fowler C."/>
        </authorList>
    </citation>
    <scope>NUCLEOTIDE SEQUENCE [LARGE SCALE GENOMIC DNA]</scope>
    <source>
        <strain evidence="2">MHOM/CI/86/DAL972</strain>
    </source>
</reference>